<sequence>MRLVIITQQRQHWREIKDQLAFIQQNWVDLEFFELIENLNRDLEFLVYQERPRDCYLFLDCRGLLGESLMSCFLKLIDLDLLERTVILHHSPRILQLLYAHSLICQDCIITGLGNDTLKHLKNIFYDLLLKHDPKMSKLADLDLNQINYFKHLRGSHYVEIHCINGEKEYVRSTLTHFDYLRPRVEYVQRDTLVNCSNIEKIDQSKKILSLKNQENVKLSPSRMKAVLNSEWLDCFIM</sequence>
<feature type="domain" description="HTH LytTR-type" evidence="1">
    <location>
        <begin position="141"/>
        <end position="227"/>
    </location>
</feature>
<dbReference type="Pfam" id="PF04397">
    <property type="entry name" value="LytTR"/>
    <property type="match status" value="1"/>
</dbReference>
<keyword evidence="2" id="KW-0238">DNA-binding</keyword>
<evidence type="ECO:0000259" key="1">
    <source>
        <dbReference type="Pfam" id="PF04397"/>
    </source>
</evidence>
<dbReference type="Gene3D" id="2.40.50.1020">
    <property type="entry name" value="LytTr DNA-binding domain"/>
    <property type="match status" value="1"/>
</dbReference>
<gene>
    <name evidence="2" type="ORF">QP433_03205</name>
</gene>
<dbReference type="InterPro" id="IPR007492">
    <property type="entry name" value="LytTR_DNA-bd_dom"/>
</dbReference>
<dbReference type="Proteomes" id="UP001229251">
    <property type="component" value="Unassembled WGS sequence"/>
</dbReference>
<comment type="caution">
    <text evidence="2">The sequence shown here is derived from an EMBL/GenBank/DDBJ whole genome shotgun (WGS) entry which is preliminary data.</text>
</comment>
<dbReference type="AlphaFoldDB" id="A0AAJ1V321"/>
<evidence type="ECO:0000313" key="3">
    <source>
        <dbReference type="Proteomes" id="UP001229251"/>
    </source>
</evidence>
<dbReference type="GO" id="GO:0003677">
    <property type="term" value="F:DNA binding"/>
    <property type="evidence" value="ECO:0007669"/>
    <property type="project" value="UniProtKB-KW"/>
</dbReference>
<dbReference type="EMBL" id="JASOOE010000004">
    <property type="protein sequence ID" value="MDK7186981.1"/>
    <property type="molecule type" value="Genomic_DNA"/>
</dbReference>
<reference evidence="2" key="1">
    <citation type="submission" date="2023-05" db="EMBL/GenBank/DDBJ databases">
        <title>Cataloging the Phylogenetic Diversity of Human Bladder Bacteria.</title>
        <authorList>
            <person name="Du J."/>
        </authorList>
    </citation>
    <scope>NUCLEOTIDE SEQUENCE</scope>
    <source>
        <strain evidence="2">UMB1231</strain>
    </source>
</reference>
<protein>
    <submittedName>
        <fullName evidence="2">LytTR family transcriptional regulator DNA-binding domain-containing protein</fullName>
    </submittedName>
</protein>
<name>A0AAJ1V321_9LACT</name>
<dbReference type="RefSeq" id="WP_006908308.1">
    <property type="nucleotide sequence ID" value="NZ_JASOOE010000004.1"/>
</dbReference>
<evidence type="ECO:0000313" key="2">
    <source>
        <dbReference type="EMBL" id="MDK7186981.1"/>
    </source>
</evidence>
<proteinExistence type="predicted"/>
<organism evidence="2 3">
    <name type="scientific">Facklamia hominis</name>
    <dbReference type="NCBI Taxonomy" id="178214"/>
    <lineage>
        <taxon>Bacteria</taxon>
        <taxon>Bacillati</taxon>
        <taxon>Bacillota</taxon>
        <taxon>Bacilli</taxon>
        <taxon>Lactobacillales</taxon>
        <taxon>Aerococcaceae</taxon>
        <taxon>Facklamia</taxon>
    </lineage>
</organism>
<accession>A0AAJ1V321</accession>